<organism evidence="2 3">
    <name type="scientific">Actinoplanes campanulatus</name>
    <dbReference type="NCBI Taxonomy" id="113559"/>
    <lineage>
        <taxon>Bacteria</taxon>
        <taxon>Bacillati</taxon>
        <taxon>Actinomycetota</taxon>
        <taxon>Actinomycetes</taxon>
        <taxon>Micromonosporales</taxon>
        <taxon>Micromonosporaceae</taxon>
        <taxon>Actinoplanes</taxon>
    </lineage>
</organism>
<sequence>MRRTITNDEFWAQLAGYQRSAWRWEQQAAYDVTYEQDQWQAWLAGRPIPPTENKELGEWMAQVRQQTSSGKTIGRVRVVDTPPTDYQQWMRWMDRWNRESGETVQYLTRSVAEAEGIIPAIGPQDWWLFDDQRLMVMYHDEQGRPVRYELVEDEPEVEQALRWRALAIAAANREAATSQH</sequence>
<dbReference type="RefSeq" id="WP_183225128.1">
    <property type="nucleotide sequence ID" value="NZ_BMPW01000020.1"/>
</dbReference>
<evidence type="ECO:0000313" key="3">
    <source>
        <dbReference type="Proteomes" id="UP000590749"/>
    </source>
</evidence>
<dbReference type="AlphaFoldDB" id="A0A7W5AMK4"/>
<protein>
    <recommendedName>
        <fullName evidence="1">DUF6879 domain-containing protein</fullName>
    </recommendedName>
</protein>
<evidence type="ECO:0000259" key="1">
    <source>
        <dbReference type="Pfam" id="PF21806"/>
    </source>
</evidence>
<accession>A0A7W5AMK4</accession>
<keyword evidence="3" id="KW-1185">Reference proteome</keyword>
<evidence type="ECO:0000313" key="2">
    <source>
        <dbReference type="EMBL" id="MBB3099048.1"/>
    </source>
</evidence>
<reference evidence="2 3" key="1">
    <citation type="submission" date="2020-08" db="EMBL/GenBank/DDBJ databases">
        <title>Genomic Encyclopedia of Type Strains, Phase III (KMG-III): the genomes of soil and plant-associated and newly described type strains.</title>
        <authorList>
            <person name="Whitman W."/>
        </authorList>
    </citation>
    <scope>NUCLEOTIDE SEQUENCE [LARGE SCALE GENOMIC DNA]</scope>
    <source>
        <strain evidence="2 3">CECT 3287</strain>
    </source>
</reference>
<comment type="caution">
    <text evidence="2">The sequence shown here is derived from an EMBL/GenBank/DDBJ whole genome shotgun (WGS) entry which is preliminary data.</text>
</comment>
<name>A0A7W5AMK4_9ACTN</name>
<gene>
    <name evidence="2" type="ORF">FHR83_006754</name>
</gene>
<dbReference type="Proteomes" id="UP000590749">
    <property type="component" value="Unassembled WGS sequence"/>
</dbReference>
<dbReference type="Pfam" id="PF21806">
    <property type="entry name" value="DUF6879"/>
    <property type="match status" value="1"/>
</dbReference>
<dbReference type="EMBL" id="JACHXF010000017">
    <property type="protein sequence ID" value="MBB3099048.1"/>
    <property type="molecule type" value="Genomic_DNA"/>
</dbReference>
<feature type="domain" description="DUF6879" evidence="1">
    <location>
        <begin position="8"/>
        <end position="171"/>
    </location>
</feature>
<proteinExistence type="predicted"/>
<dbReference type="InterPro" id="IPR049244">
    <property type="entry name" value="DUF6879"/>
</dbReference>